<evidence type="ECO:0000313" key="2">
    <source>
        <dbReference type="Proteomes" id="UP000309992"/>
    </source>
</evidence>
<gene>
    <name evidence="1" type="ORF">FCN18_23630</name>
</gene>
<dbReference type="RefSeq" id="WP_112275417.1">
    <property type="nucleotide sequence ID" value="NZ_SWMS01000014.1"/>
</dbReference>
<evidence type="ECO:0000313" key="1">
    <source>
        <dbReference type="EMBL" id="TKG66908.1"/>
    </source>
</evidence>
<sequence length="221" mass="25030">MPSTVDTYADYTLMFERAAGQHWNATQAEGQWAWEPQSATESRIRWGHPHTWASEPHQYKEHFRRDGDWVMLDGWEGNGTFYELDAAVQWTADGDLVTNRVALPPGAQHYAKWTVPPPLGGCYGMFALGTIVEQSSGKRVAFAHEQRWTNVGVIASPHLPAAPALRQTEKWWDDNGHAFSLRVHRDVFLAKGYGMAYRIQNYDPASGAATTRLDLKHAWTY</sequence>
<dbReference type="EMBL" id="SWMS01000014">
    <property type="protein sequence ID" value="TKG66908.1"/>
    <property type="molecule type" value="Genomic_DNA"/>
</dbReference>
<name>A0ABY2S1G2_9PSEU</name>
<keyword evidence="2" id="KW-1185">Reference proteome</keyword>
<reference evidence="1 2" key="1">
    <citation type="journal article" date="2015" name="Antonie Van Leeuwenhoek">
        <title>Prauserella endophytica sp. nov., an endophytic actinobacterium isolated from Tamarix taklamakanensis.</title>
        <authorList>
            <person name="Liu J.M."/>
            <person name="Habden X."/>
            <person name="Guo L."/>
            <person name="Tuo L."/>
            <person name="Jiang Z.K."/>
            <person name="Liu S.W."/>
            <person name="Liu X.F."/>
            <person name="Chen L."/>
            <person name="Li R.F."/>
            <person name="Zhang Y.Q."/>
            <person name="Sun C.H."/>
        </authorList>
    </citation>
    <scope>NUCLEOTIDE SEQUENCE [LARGE SCALE GENOMIC DNA]</scope>
    <source>
        <strain evidence="1 2">CGMCC 4.7182</strain>
    </source>
</reference>
<comment type="caution">
    <text evidence="1">The sequence shown here is derived from an EMBL/GenBank/DDBJ whole genome shotgun (WGS) entry which is preliminary data.</text>
</comment>
<protein>
    <submittedName>
        <fullName evidence="1">Uncharacterized protein</fullName>
    </submittedName>
</protein>
<organism evidence="1 2">
    <name type="scientific">Prauserella endophytica</name>
    <dbReference type="NCBI Taxonomy" id="1592324"/>
    <lineage>
        <taxon>Bacteria</taxon>
        <taxon>Bacillati</taxon>
        <taxon>Actinomycetota</taxon>
        <taxon>Actinomycetes</taxon>
        <taxon>Pseudonocardiales</taxon>
        <taxon>Pseudonocardiaceae</taxon>
        <taxon>Prauserella</taxon>
        <taxon>Prauserella coralliicola group</taxon>
    </lineage>
</organism>
<dbReference type="Proteomes" id="UP000309992">
    <property type="component" value="Unassembled WGS sequence"/>
</dbReference>
<accession>A0ABY2S1G2</accession>
<proteinExistence type="predicted"/>